<dbReference type="CDD" id="cd00085">
    <property type="entry name" value="HNHc"/>
    <property type="match status" value="1"/>
</dbReference>
<organism evidence="2 3">
    <name type="scientific">Saltatorellus ferox</name>
    <dbReference type="NCBI Taxonomy" id="2528018"/>
    <lineage>
        <taxon>Bacteria</taxon>
        <taxon>Pseudomonadati</taxon>
        <taxon>Planctomycetota</taxon>
        <taxon>Planctomycetia</taxon>
        <taxon>Planctomycetia incertae sedis</taxon>
        <taxon>Saltatorellus</taxon>
    </lineage>
</organism>
<gene>
    <name evidence="2" type="primary">cas9</name>
    <name evidence="2" type="ORF">Poly30_05730</name>
</gene>
<evidence type="ECO:0000259" key="1">
    <source>
        <dbReference type="SMART" id="SM00507"/>
    </source>
</evidence>
<dbReference type="SMART" id="SM00507">
    <property type="entry name" value="HNHc"/>
    <property type="match status" value="1"/>
</dbReference>
<dbReference type="InterPro" id="IPR052892">
    <property type="entry name" value="NA-targeting_endonuclease"/>
</dbReference>
<sequence>MTASILTQDTLVLNRSWMAIATTPVRHAISLLFTGSAQAIEPATFEVHDFDSWVELPIEPDAPSIATVRMELRVPEVIVLTRFAGVPKQHLPFTRRNLLRRDQSMCQYCGRFPGHAELSIDHVVPRARGGETSWENCVLACVQCNRRKGSKLPEQIGMKLLARPRAPQWSPIFEVAGTQKREAWRRFVADKHFGQANGKSAG</sequence>
<dbReference type="GO" id="GO:0004519">
    <property type="term" value="F:endonuclease activity"/>
    <property type="evidence" value="ECO:0007669"/>
    <property type="project" value="UniProtKB-KW"/>
</dbReference>
<dbReference type="EMBL" id="CP036434">
    <property type="protein sequence ID" value="QDV05078.1"/>
    <property type="molecule type" value="Genomic_DNA"/>
</dbReference>
<dbReference type="InterPro" id="IPR002711">
    <property type="entry name" value="HNH"/>
</dbReference>
<keyword evidence="2" id="KW-0378">Hydrolase</keyword>
<evidence type="ECO:0000313" key="2">
    <source>
        <dbReference type="EMBL" id="QDV05078.1"/>
    </source>
</evidence>
<dbReference type="OrthoDB" id="9802901at2"/>
<reference evidence="2 3" key="1">
    <citation type="submission" date="2019-02" db="EMBL/GenBank/DDBJ databases">
        <title>Deep-cultivation of Planctomycetes and their phenomic and genomic characterization uncovers novel biology.</title>
        <authorList>
            <person name="Wiegand S."/>
            <person name="Jogler M."/>
            <person name="Boedeker C."/>
            <person name="Pinto D."/>
            <person name="Vollmers J."/>
            <person name="Rivas-Marin E."/>
            <person name="Kohn T."/>
            <person name="Peeters S.H."/>
            <person name="Heuer A."/>
            <person name="Rast P."/>
            <person name="Oberbeckmann S."/>
            <person name="Bunk B."/>
            <person name="Jeske O."/>
            <person name="Meyerdierks A."/>
            <person name="Storesund J.E."/>
            <person name="Kallscheuer N."/>
            <person name="Luecker S."/>
            <person name="Lage O.M."/>
            <person name="Pohl T."/>
            <person name="Merkel B.J."/>
            <person name="Hornburger P."/>
            <person name="Mueller R.-W."/>
            <person name="Bruemmer F."/>
            <person name="Labrenz M."/>
            <person name="Spormann A.M."/>
            <person name="Op den Camp H."/>
            <person name="Overmann J."/>
            <person name="Amann R."/>
            <person name="Jetten M.S.M."/>
            <person name="Mascher T."/>
            <person name="Medema M.H."/>
            <person name="Devos D.P."/>
            <person name="Kaster A.-K."/>
            <person name="Ovreas L."/>
            <person name="Rohde M."/>
            <person name="Galperin M.Y."/>
            <person name="Jogler C."/>
        </authorList>
    </citation>
    <scope>NUCLEOTIDE SEQUENCE [LARGE SCALE GENOMIC DNA]</scope>
    <source>
        <strain evidence="2 3">Poly30</strain>
    </source>
</reference>
<dbReference type="InterPro" id="IPR003615">
    <property type="entry name" value="HNH_nuc"/>
</dbReference>
<evidence type="ECO:0000313" key="3">
    <source>
        <dbReference type="Proteomes" id="UP000320390"/>
    </source>
</evidence>
<dbReference type="PANTHER" id="PTHR33877:SF2">
    <property type="entry name" value="OS07G0170200 PROTEIN"/>
    <property type="match status" value="1"/>
</dbReference>
<dbReference type="GO" id="GO:0003676">
    <property type="term" value="F:nucleic acid binding"/>
    <property type="evidence" value="ECO:0007669"/>
    <property type="project" value="InterPro"/>
</dbReference>
<proteinExistence type="predicted"/>
<name>A0A518ELX0_9BACT</name>
<dbReference type="GO" id="GO:0008270">
    <property type="term" value="F:zinc ion binding"/>
    <property type="evidence" value="ECO:0007669"/>
    <property type="project" value="InterPro"/>
</dbReference>
<dbReference type="RefSeq" id="WP_145194501.1">
    <property type="nucleotide sequence ID" value="NZ_CP036434.1"/>
</dbReference>
<dbReference type="AlphaFoldDB" id="A0A518ELX0"/>
<accession>A0A518ELX0</accession>
<protein>
    <submittedName>
        <fullName evidence="2">CRISPR-associated endonuclease Cas9</fullName>
    </submittedName>
</protein>
<feature type="domain" description="HNH nuclease" evidence="1">
    <location>
        <begin position="93"/>
        <end position="146"/>
    </location>
</feature>
<dbReference type="PANTHER" id="PTHR33877">
    <property type="entry name" value="SLL1193 PROTEIN"/>
    <property type="match status" value="1"/>
</dbReference>
<dbReference type="Proteomes" id="UP000320390">
    <property type="component" value="Chromosome"/>
</dbReference>
<keyword evidence="2" id="KW-0255">Endonuclease</keyword>
<dbReference type="Pfam" id="PF01844">
    <property type="entry name" value="HNH"/>
    <property type="match status" value="1"/>
</dbReference>
<dbReference type="Gene3D" id="1.10.30.50">
    <property type="match status" value="1"/>
</dbReference>
<keyword evidence="2" id="KW-0540">Nuclease</keyword>
<keyword evidence="3" id="KW-1185">Reference proteome</keyword>